<keyword evidence="2" id="KW-1185">Reference proteome</keyword>
<evidence type="ECO:0000313" key="1">
    <source>
        <dbReference type="EMBL" id="KAK0174477.1"/>
    </source>
</evidence>
<evidence type="ECO:0000313" key="2">
    <source>
        <dbReference type="Proteomes" id="UP001168972"/>
    </source>
</evidence>
<reference evidence="1" key="1">
    <citation type="journal article" date="2023" name="bioRxiv">
        <title>Scaffold-level genome assemblies of two parasitoid biocontrol wasps reveal the parthenogenesis mechanism and an associated novel virus.</title>
        <authorList>
            <person name="Inwood S."/>
            <person name="Skelly J."/>
            <person name="Guhlin J."/>
            <person name="Harrop T."/>
            <person name="Goldson S."/>
            <person name="Dearden P."/>
        </authorList>
    </citation>
    <scope>NUCLEOTIDE SEQUENCE</scope>
    <source>
        <strain evidence="1">Lincoln</strain>
        <tissue evidence="1">Whole body</tissue>
    </source>
</reference>
<proteinExistence type="predicted"/>
<accession>A0AA39KUS8</accession>
<dbReference type="EMBL" id="JAQQBR010000006">
    <property type="protein sequence ID" value="KAK0174477.1"/>
    <property type="molecule type" value="Genomic_DNA"/>
</dbReference>
<name>A0AA39KUS8_MICHY</name>
<dbReference type="AlphaFoldDB" id="A0AA39KUS8"/>
<protein>
    <submittedName>
        <fullName evidence="1">Uncharacterized protein</fullName>
    </submittedName>
</protein>
<comment type="caution">
    <text evidence="1">The sequence shown here is derived from an EMBL/GenBank/DDBJ whole genome shotgun (WGS) entry which is preliminary data.</text>
</comment>
<dbReference type="Proteomes" id="UP001168972">
    <property type="component" value="Unassembled WGS sequence"/>
</dbReference>
<reference evidence="1" key="2">
    <citation type="submission" date="2023-03" db="EMBL/GenBank/DDBJ databases">
        <authorList>
            <person name="Inwood S.N."/>
            <person name="Skelly J.G."/>
            <person name="Guhlin J."/>
            <person name="Harrop T.W.R."/>
            <person name="Goldson S.G."/>
            <person name="Dearden P.K."/>
        </authorList>
    </citation>
    <scope>NUCLEOTIDE SEQUENCE</scope>
    <source>
        <strain evidence="1">Lincoln</strain>
        <tissue evidence="1">Whole body</tissue>
    </source>
</reference>
<sequence>MKQKKKAGEDEEDLAFTIQGVACLELSLVAMEQPRGFTSEAKRRRPTIPWTIPFGMKKLPLFATHYVCTKHMRVPELFAQKRCGS</sequence>
<gene>
    <name evidence="1" type="ORF">PV327_010241</name>
</gene>
<organism evidence="1 2">
    <name type="scientific">Microctonus hyperodae</name>
    <name type="common">Parasitoid wasp</name>
    <dbReference type="NCBI Taxonomy" id="165561"/>
    <lineage>
        <taxon>Eukaryota</taxon>
        <taxon>Metazoa</taxon>
        <taxon>Ecdysozoa</taxon>
        <taxon>Arthropoda</taxon>
        <taxon>Hexapoda</taxon>
        <taxon>Insecta</taxon>
        <taxon>Pterygota</taxon>
        <taxon>Neoptera</taxon>
        <taxon>Endopterygota</taxon>
        <taxon>Hymenoptera</taxon>
        <taxon>Apocrita</taxon>
        <taxon>Ichneumonoidea</taxon>
        <taxon>Braconidae</taxon>
        <taxon>Euphorinae</taxon>
        <taxon>Microctonus</taxon>
    </lineage>
</organism>